<dbReference type="Gene3D" id="3.40.1710.10">
    <property type="entry name" value="abc type-2 transporter like domain"/>
    <property type="match status" value="1"/>
</dbReference>
<organism evidence="8 9">
    <name type="scientific">Evansella caseinilytica</name>
    <dbReference type="NCBI Taxonomy" id="1503961"/>
    <lineage>
        <taxon>Bacteria</taxon>
        <taxon>Bacillati</taxon>
        <taxon>Bacillota</taxon>
        <taxon>Bacilli</taxon>
        <taxon>Bacillales</taxon>
        <taxon>Bacillaceae</taxon>
        <taxon>Evansella</taxon>
    </lineage>
</organism>
<comment type="subcellular location">
    <subcellularLocation>
        <location evidence="1">Membrane</location>
        <topology evidence="1">Multi-pass membrane protein</topology>
    </subcellularLocation>
</comment>
<dbReference type="NCBIfam" id="TIGR03061">
    <property type="entry name" value="pip_yhgE_Nterm"/>
    <property type="match status" value="1"/>
</dbReference>
<dbReference type="InterPro" id="IPR051328">
    <property type="entry name" value="T7SS_ABC-Transporter"/>
</dbReference>
<keyword evidence="4 6" id="KW-0472">Membrane</keyword>
<keyword evidence="3 6" id="KW-1133">Transmembrane helix</keyword>
<dbReference type="Pfam" id="PF12698">
    <property type="entry name" value="ABC2_membrane_3"/>
    <property type="match status" value="2"/>
</dbReference>
<feature type="domain" description="ABC-2 type transporter transmembrane" evidence="7">
    <location>
        <begin position="558"/>
        <end position="770"/>
    </location>
</feature>
<evidence type="ECO:0000256" key="4">
    <source>
        <dbReference type="ARBA" id="ARBA00023136"/>
    </source>
</evidence>
<sequence length="794" mass="85462">MNNSQFLAEWRQIFTNKKLLIPIIAILFIPILYAGMFLWSFWDPYDRLEELPVAIVNEDNGVFYEDDYLTLGDDLVEKLKENEVFQFHFVSRDEAYSGLEKQTYYMVVEIPENFSENATTLLDTEPEKLSLKYVPNEGYNFLSAQIGETAAKEIKTAIASELTATYAETMFDKIGEMADGFEQASDGAGSIEDGTGKLKDGSLELKENLEMLAAKSLDFQDGVDAAHSGAGDIESGTDELAQGIGQLSAAGKQLLDAADSLTDGSAQLADGIAEANDGVQEIDKKLPELVQGTAQVKEGIKEFQKQLPASIADAMAGKLNDSAEQMADGLDELQEQLSQQLAAGIAAQITSQQADTVEQLANLLIANGLDKNTAAAIKEQMQAGAPSEKELQNNLYQSINAGIGKGFDTFESSVTEQLSGATSGLENQIKTAVDPTFNQLSAGITAISEGQAALQNGIGQLADGTQKLQEGSVQLNEGQQRYLTSMDLFTDKLAEAGSGADKLATGAATLNKGMGTLADGAEKISSGSHQLADGSEQLSDGTEELYEGTVELHDKLGNAAEQAGSVNSDQDTYDMMGEPVTLDKEEINSVPNYGTGFAPYFISLGLFVGSLLITIVFPLKEPVIPPRNGLAWFWSKFGVLAAVGIFQALVVDIVLLLWLGIEVQSISLFILISIITSLTFMTLIQLLVTLFNDAGRFIAIIILILQLTTSAGTFPLELIPKVIQPIHAALPMTYTVHAFKAVISSGDYSFMWKNVGILVLYILGAILLTAAYFIVKHSRGEHAGDQEEQFSKAS</sequence>
<proteinExistence type="predicted"/>
<dbReference type="GO" id="GO:0016020">
    <property type="term" value="C:membrane"/>
    <property type="evidence" value="ECO:0007669"/>
    <property type="project" value="UniProtKB-SubCell"/>
</dbReference>
<dbReference type="NCBIfam" id="TIGR03062">
    <property type="entry name" value="pip_yhgE_Cterm"/>
    <property type="match status" value="1"/>
</dbReference>
<reference evidence="9" key="1">
    <citation type="submission" date="2016-10" db="EMBL/GenBank/DDBJ databases">
        <authorList>
            <person name="Varghese N."/>
            <person name="Submissions S."/>
        </authorList>
    </citation>
    <scope>NUCLEOTIDE SEQUENCE [LARGE SCALE GENOMIC DNA]</scope>
    <source>
        <strain evidence="9">SP</strain>
    </source>
</reference>
<accession>A0A1H3IPL4</accession>
<evidence type="ECO:0000313" key="9">
    <source>
        <dbReference type="Proteomes" id="UP000198935"/>
    </source>
</evidence>
<dbReference type="GO" id="GO:0140359">
    <property type="term" value="F:ABC-type transporter activity"/>
    <property type="evidence" value="ECO:0007669"/>
    <property type="project" value="InterPro"/>
</dbReference>
<feature type="transmembrane region" description="Helical" evidence="6">
    <location>
        <begin position="637"/>
        <end position="660"/>
    </location>
</feature>
<dbReference type="PANTHER" id="PTHR43077:SF5">
    <property type="entry name" value="PHAGE INFECTION PROTEIN"/>
    <property type="match status" value="1"/>
</dbReference>
<dbReference type="Proteomes" id="UP000198935">
    <property type="component" value="Unassembled WGS sequence"/>
</dbReference>
<keyword evidence="5" id="KW-0175">Coiled coil</keyword>
<feature type="transmembrane region" description="Helical" evidence="6">
    <location>
        <begin position="597"/>
        <end position="617"/>
    </location>
</feature>
<evidence type="ECO:0000313" key="8">
    <source>
        <dbReference type="EMBL" id="SDY29547.1"/>
    </source>
</evidence>
<evidence type="ECO:0000256" key="3">
    <source>
        <dbReference type="ARBA" id="ARBA00022989"/>
    </source>
</evidence>
<feature type="transmembrane region" description="Helical" evidence="6">
    <location>
        <begin position="697"/>
        <end position="716"/>
    </location>
</feature>
<name>A0A1H3IPL4_9BACI</name>
<dbReference type="InterPro" id="IPR017501">
    <property type="entry name" value="Phage_infect_YhgE_C"/>
</dbReference>
<dbReference type="OrthoDB" id="9811483at2"/>
<gene>
    <name evidence="8" type="ORF">SAMN05421736_101887</name>
</gene>
<dbReference type="AlphaFoldDB" id="A0A1H3IPL4"/>
<feature type="transmembrane region" description="Helical" evidence="6">
    <location>
        <begin position="20"/>
        <end position="42"/>
    </location>
</feature>
<dbReference type="STRING" id="1503961.SAMN05421736_101887"/>
<feature type="transmembrane region" description="Helical" evidence="6">
    <location>
        <begin position="666"/>
        <end position="690"/>
    </location>
</feature>
<dbReference type="NCBIfam" id="TIGR03057">
    <property type="entry name" value="xxxLxxG_by_4"/>
    <property type="match status" value="6"/>
</dbReference>
<keyword evidence="2 6" id="KW-0812">Transmembrane</keyword>
<dbReference type="EMBL" id="FNPI01000001">
    <property type="protein sequence ID" value="SDY29547.1"/>
    <property type="molecule type" value="Genomic_DNA"/>
</dbReference>
<feature type="coiled-coil region" evidence="5">
    <location>
        <begin position="316"/>
        <end position="343"/>
    </location>
</feature>
<dbReference type="InterPro" id="IPR017500">
    <property type="entry name" value="Phage_infect_YhgE_N"/>
</dbReference>
<evidence type="ECO:0000256" key="2">
    <source>
        <dbReference type="ARBA" id="ARBA00022692"/>
    </source>
</evidence>
<dbReference type="InterPro" id="IPR013525">
    <property type="entry name" value="ABC2_TM"/>
</dbReference>
<evidence type="ECO:0000256" key="5">
    <source>
        <dbReference type="SAM" id="Coils"/>
    </source>
</evidence>
<evidence type="ECO:0000256" key="1">
    <source>
        <dbReference type="ARBA" id="ARBA00004141"/>
    </source>
</evidence>
<dbReference type="Gene3D" id="1.10.287.950">
    <property type="entry name" value="Methyl-accepting chemotaxis protein"/>
    <property type="match status" value="1"/>
</dbReference>
<dbReference type="InterPro" id="IPR023908">
    <property type="entry name" value="xxxLxxG_rpt"/>
</dbReference>
<feature type="domain" description="ABC-2 type transporter transmembrane" evidence="7">
    <location>
        <begin position="23"/>
        <end position="167"/>
    </location>
</feature>
<protein>
    <submittedName>
        <fullName evidence="8">Putative membrane protein</fullName>
    </submittedName>
</protein>
<feature type="transmembrane region" description="Helical" evidence="6">
    <location>
        <begin position="755"/>
        <end position="775"/>
    </location>
</feature>
<dbReference type="PANTHER" id="PTHR43077">
    <property type="entry name" value="TRANSPORT PERMEASE YVFS-RELATED"/>
    <property type="match status" value="1"/>
</dbReference>
<keyword evidence="9" id="KW-1185">Reference proteome</keyword>
<evidence type="ECO:0000256" key="6">
    <source>
        <dbReference type="SAM" id="Phobius"/>
    </source>
</evidence>
<evidence type="ECO:0000259" key="7">
    <source>
        <dbReference type="Pfam" id="PF12698"/>
    </source>
</evidence>